<feature type="region of interest" description="Disordered" evidence="13">
    <location>
        <begin position="1"/>
        <end position="41"/>
    </location>
</feature>
<dbReference type="InterPro" id="IPR014001">
    <property type="entry name" value="Helicase_ATP-bd"/>
</dbReference>
<sequence length="468" mass="52042">MGMVSKKRGVELGSVAESPKKLKVAPEPVEPEASEPKLSAEKPLGPAAWRFRAKFQISAARAQQPKLPEPVQSFEEAPFGRRLKDALMESFSAPSPIQAQAWPICQLGHDLVAVAKTGSGKTLAFLLPAFKLISRWSKSNEEMPGHPLVLVLAPTRELATQIQNECERFASAKVRSMAIFGGTPKGPQGKELKKKMPQVLVATPGRLQDFLSSGEVNLSQAQLLVLDEADRMLDMGFEPEIAKILSQAPPARQTLLFTATWPKAVKRIAEKYLTLRPRHVNVGETEELAANKAVSQEFFRLGDDEKDDKLWQILSGLSDDAKAICFANTKRRIDSFQKTFWSKGFDSVALHGDKPQKDRDRDLEKFTKGECWLMFATDVCSRGLDIKDVTHVVNLDMARDVESYVHRIGRTGRAGRKGTSLTFWNEAYDMDCAPALVKIATEAGQSVPDWLEKAAQKQKQAKNKAWRY</sequence>
<evidence type="ECO:0000256" key="6">
    <source>
        <dbReference type="ARBA" id="ARBA00022741"/>
    </source>
</evidence>
<evidence type="ECO:0000256" key="7">
    <source>
        <dbReference type="ARBA" id="ARBA00022801"/>
    </source>
</evidence>
<comment type="subcellular location">
    <subcellularLocation>
        <location evidence="1">Nucleus</location>
        <location evidence="1">Nucleolus</location>
    </subcellularLocation>
</comment>
<name>A0ABP0IPX9_9DINO</name>
<feature type="domain" description="Helicase C-terminal" evidence="15">
    <location>
        <begin position="309"/>
        <end position="455"/>
    </location>
</feature>
<comment type="caution">
    <text evidence="16">The sequence shown here is derived from an EMBL/GenBank/DDBJ whole genome shotgun (WGS) entry which is preliminary data.</text>
</comment>
<evidence type="ECO:0000256" key="5">
    <source>
        <dbReference type="ARBA" id="ARBA00022552"/>
    </source>
</evidence>
<dbReference type="CDD" id="cd18787">
    <property type="entry name" value="SF2_C_DEAD"/>
    <property type="match status" value="1"/>
</dbReference>
<evidence type="ECO:0000256" key="8">
    <source>
        <dbReference type="ARBA" id="ARBA00022806"/>
    </source>
</evidence>
<keyword evidence="7 12" id="KW-0378">Hydrolase</keyword>
<evidence type="ECO:0000256" key="10">
    <source>
        <dbReference type="ARBA" id="ARBA00023242"/>
    </source>
</evidence>
<dbReference type="Proteomes" id="UP001642484">
    <property type="component" value="Unassembled WGS sequence"/>
</dbReference>
<keyword evidence="17" id="KW-1185">Reference proteome</keyword>
<keyword evidence="8 12" id="KW-0347">Helicase</keyword>
<dbReference type="PANTHER" id="PTHR47958">
    <property type="entry name" value="ATP-DEPENDENT RNA HELICASE DBP3"/>
    <property type="match status" value="1"/>
</dbReference>
<dbReference type="Pfam" id="PF00271">
    <property type="entry name" value="Helicase_C"/>
    <property type="match status" value="1"/>
</dbReference>
<evidence type="ECO:0000256" key="12">
    <source>
        <dbReference type="RuleBase" id="RU000492"/>
    </source>
</evidence>
<dbReference type="InterPro" id="IPR000629">
    <property type="entry name" value="RNA-helicase_DEAD-box_CS"/>
</dbReference>
<comment type="similarity">
    <text evidence="2">Belongs to the DEAD box helicase family. DDX5/DBP2 subfamily.</text>
</comment>
<dbReference type="Gene3D" id="3.40.50.300">
    <property type="entry name" value="P-loop containing nucleotide triphosphate hydrolases"/>
    <property type="match status" value="2"/>
</dbReference>
<evidence type="ECO:0000256" key="1">
    <source>
        <dbReference type="ARBA" id="ARBA00004604"/>
    </source>
</evidence>
<keyword evidence="4" id="KW-0690">Ribosome biogenesis</keyword>
<keyword evidence="6 12" id="KW-0547">Nucleotide-binding</keyword>
<dbReference type="SMART" id="SM00490">
    <property type="entry name" value="HELICc"/>
    <property type="match status" value="1"/>
</dbReference>
<evidence type="ECO:0000259" key="15">
    <source>
        <dbReference type="PROSITE" id="PS51194"/>
    </source>
</evidence>
<keyword evidence="9 12" id="KW-0067">ATP-binding</keyword>
<dbReference type="InterPro" id="IPR011545">
    <property type="entry name" value="DEAD/DEAH_box_helicase_dom"/>
</dbReference>
<protein>
    <recommendedName>
        <fullName evidence="3">RNA helicase</fullName>
        <ecNumber evidence="3">3.6.4.13</ecNumber>
    </recommendedName>
</protein>
<proteinExistence type="inferred from homology"/>
<dbReference type="PROSITE" id="PS51194">
    <property type="entry name" value="HELICASE_CTER"/>
    <property type="match status" value="1"/>
</dbReference>
<dbReference type="CDD" id="cd00268">
    <property type="entry name" value="DEADc"/>
    <property type="match status" value="1"/>
</dbReference>
<dbReference type="PROSITE" id="PS51192">
    <property type="entry name" value="HELICASE_ATP_BIND_1"/>
    <property type="match status" value="1"/>
</dbReference>
<evidence type="ECO:0000256" key="4">
    <source>
        <dbReference type="ARBA" id="ARBA00022517"/>
    </source>
</evidence>
<dbReference type="InterPro" id="IPR044742">
    <property type="entry name" value="DEAD/DEAH_RhlB"/>
</dbReference>
<reference evidence="16 17" key="1">
    <citation type="submission" date="2024-02" db="EMBL/GenBank/DDBJ databases">
        <authorList>
            <person name="Chen Y."/>
            <person name="Shah S."/>
            <person name="Dougan E. K."/>
            <person name="Thang M."/>
            <person name="Chan C."/>
        </authorList>
    </citation>
    <scope>NUCLEOTIDE SEQUENCE [LARGE SCALE GENOMIC DNA]</scope>
</reference>
<comment type="function">
    <text evidence="11">ATP-dependent RNA helicase required for 60S ribosomal subunit synthesis. Involved in efficient pre-rRNA processing, predominantly at site A3, which is necessary for the normal formation of 25S and 5.8S rRNAs.</text>
</comment>
<dbReference type="EC" id="3.6.4.13" evidence="3"/>
<evidence type="ECO:0000256" key="9">
    <source>
        <dbReference type="ARBA" id="ARBA00022840"/>
    </source>
</evidence>
<evidence type="ECO:0000256" key="13">
    <source>
        <dbReference type="SAM" id="MobiDB-lite"/>
    </source>
</evidence>
<dbReference type="InterPro" id="IPR027417">
    <property type="entry name" value="P-loop_NTPase"/>
</dbReference>
<evidence type="ECO:0000313" key="16">
    <source>
        <dbReference type="EMBL" id="CAK9004650.1"/>
    </source>
</evidence>
<dbReference type="SMART" id="SM00487">
    <property type="entry name" value="DEXDc"/>
    <property type="match status" value="1"/>
</dbReference>
<keyword evidence="5" id="KW-0698">rRNA processing</keyword>
<dbReference type="EMBL" id="CAXAMN010003447">
    <property type="protein sequence ID" value="CAK9004650.1"/>
    <property type="molecule type" value="Genomic_DNA"/>
</dbReference>
<evidence type="ECO:0000259" key="14">
    <source>
        <dbReference type="PROSITE" id="PS51192"/>
    </source>
</evidence>
<evidence type="ECO:0000256" key="3">
    <source>
        <dbReference type="ARBA" id="ARBA00012552"/>
    </source>
</evidence>
<dbReference type="PROSITE" id="PS00039">
    <property type="entry name" value="DEAD_ATP_HELICASE"/>
    <property type="match status" value="1"/>
</dbReference>
<keyword evidence="10" id="KW-0539">Nucleus</keyword>
<accession>A0ABP0IPX9</accession>
<evidence type="ECO:0000256" key="2">
    <source>
        <dbReference type="ARBA" id="ARBA00009334"/>
    </source>
</evidence>
<feature type="domain" description="Helicase ATP-binding" evidence="14">
    <location>
        <begin position="102"/>
        <end position="279"/>
    </location>
</feature>
<dbReference type="InterPro" id="IPR001650">
    <property type="entry name" value="Helicase_C-like"/>
</dbReference>
<organism evidence="16 17">
    <name type="scientific">Durusdinium trenchii</name>
    <dbReference type="NCBI Taxonomy" id="1381693"/>
    <lineage>
        <taxon>Eukaryota</taxon>
        <taxon>Sar</taxon>
        <taxon>Alveolata</taxon>
        <taxon>Dinophyceae</taxon>
        <taxon>Suessiales</taxon>
        <taxon>Symbiodiniaceae</taxon>
        <taxon>Durusdinium</taxon>
    </lineage>
</organism>
<evidence type="ECO:0000313" key="17">
    <source>
        <dbReference type="Proteomes" id="UP001642484"/>
    </source>
</evidence>
<evidence type="ECO:0000256" key="11">
    <source>
        <dbReference type="ARBA" id="ARBA00037449"/>
    </source>
</evidence>
<gene>
    <name evidence="16" type="ORF">CCMP2556_LOCUS7756</name>
</gene>
<dbReference type="Pfam" id="PF00270">
    <property type="entry name" value="DEAD"/>
    <property type="match status" value="1"/>
</dbReference>
<dbReference type="SUPFAM" id="SSF52540">
    <property type="entry name" value="P-loop containing nucleoside triphosphate hydrolases"/>
    <property type="match status" value="1"/>
</dbReference>